<dbReference type="AlphaFoldDB" id="A0A1W5D290"/>
<dbReference type="Proteomes" id="UP000192927">
    <property type="component" value="Unassembled WGS sequence"/>
</dbReference>
<dbReference type="EMBL" id="FWEW01001491">
    <property type="protein sequence ID" value="SLM37268.1"/>
    <property type="molecule type" value="Genomic_DNA"/>
</dbReference>
<evidence type="ECO:0000313" key="2">
    <source>
        <dbReference type="Proteomes" id="UP000192927"/>
    </source>
</evidence>
<evidence type="ECO:0000313" key="1">
    <source>
        <dbReference type="EMBL" id="SLM37268.1"/>
    </source>
</evidence>
<protein>
    <submittedName>
        <fullName evidence="1">Uncharacterized protein</fullName>
    </submittedName>
</protein>
<reference evidence="2" key="1">
    <citation type="submission" date="2017-03" db="EMBL/GenBank/DDBJ databases">
        <authorList>
            <person name="Sharma R."/>
            <person name="Thines M."/>
        </authorList>
    </citation>
    <scope>NUCLEOTIDE SEQUENCE [LARGE SCALE GENOMIC DNA]</scope>
</reference>
<keyword evidence="2" id="KW-1185">Reference proteome</keyword>
<accession>A0A1W5D290</accession>
<organism evidence="1 2">
    <name type="scientific">Lasallia pustulata</name>
    <dbReference type="NCBI Taxonomy" id="136370"/>
    <lineage>
        <taxon>Eukaryota</taxon>
        <taxon>Fungi</taxon>
        <taxon>Dikarya</taxon>
        <taxon>Ascomycota</taxon>
        <taxon>Pezizomycotina</taxon>
        <taxon>Lecanoromycetes</taxon>
        <taxon>OSLEUM clade</taxon>
        <taxon>Umbilicariomycetidae</taxon>
        <taxon>Umbilicariales</taxon>
        <taxon>Umbilicariaceae</taxon>
        <taxon>Lasallia</taxon>
    </lineage>
</organism>
<proteinExistence type="predicted"/>
<name>A0A1W5D290_9LECA</name>
<sequence>MKGGLDHEDAQMMAAANRHIQDAIHQSEATREIKGSGVDTTKMGYVIRFPDQQTAEKVKAPSIDLDKSKQEVVDKTMEENDMSIRNFKVDDIRWFKPEDKALGVMASLGVWFDTGEAAKWTEMIGLIRSPGVVM</sequence>